<comment type="caution">
    <text evidence="2">The sequence shown here is derived from an EMBL/GenBank/DDBJ whole genome shotgun (WGS) entry which is preliminary data.</text>
</comment>
<feature type="region of interest" description="Disordered" evidence="1">
    <location>
        <begin position="78"/>
        <end position="142"/>
    </location>
</feature>
<proteinExistence type="predicted"/>
<dbReference type="RefSeq" id="XP_043170969.1">
    <property type="nucleotide sequence ID" value="XM_043315034.1"/>
</dbReference>
<protein>
    <submittedName>
        <fullName evidence="2">Uncharacterized protein</fullName>
    </submittedName>
</protein>
<feature type="region of interest" description="Disordered" evidence="1">
    <location>
        <begin position="1"/>
        <end position="44"/>
    </location>
</feature>
<sequence>MATKHAWKANKAQQGNVTMGGVENAEAAQNALAPSPVEDQESIERLRRSVAEGRQQHLAEINAKNAFIQGLQQEILRLQNSAAQPKPPVPPQEQHNSSSRFNAGAPMFTPQAAAPGKKPQNGGSDPNAEAPLPSSSSRLKQR</sequence>
<dbReference type="GeneID" id="67019403"/>
<gene>
    <name evidence="2" type="ORF">ALTATR162_LOCUS7406</name>
</gene>
<keyword evidence="3" id="KW-1185">Reference proteome</keyword>
<dbReference type="Proteomes" id="UP000676310">
    <property type="component" value="Unassembled WGS sequence"/>
</dbReference>
<dbReference type="AlphaFoldDB" id="A0A8J2I387"/>
<organism evidence="2 3">
    <name type="scientific">Alternaria atra</name>
    <dbReference type="NCBI Taxonomy" id="119953"/>
    <lineage>
        <taxon>Eukaryota</taxon>
        <taxon>Fungi</taxon>
        <taxon>Dikarya</taxon>
        <taxon>Ascomycota</taxon>
        <taxon>Pezizomycotina</taxon>
        <taxon>Dothideomycetes</taxon>
        <taxon>Pleosporomycetidae</taxon>
        <taxon>Pleosporales</taxon>
        <taxon>Pleosporineae</taxon>
        <taxon>Pleosporaceae</taxon>
        <taxon>Alternaria</taxon>
        <taxon>Alternaria sect. Ulocladioides</taxon>
    </lineage>
</organism>
<evidence type="ECO:0000313" key="3">
    <source>
        <dbReference type="Proteomes" id="UP000676310"/>
    </source>
</evidence>
<dbReference type="EMBL" id="CAJRGZ010000022">
    <property type="protein sequence ID" value="CAG5171985.1"/>
    <property type="molecule type" value="Genomic_DNA"/>
</dbReference>
<feature type="compositionally biased region" description="Polar residues" evidence="1">
    <location>
        <begin position="133"/>
        <end position="142"/>
    </location>
</feature>
<evidence type="ECO:0000313" key="2">
    <source>
        <dbReference type="EMBL" id="CAG5171985.1"/>
    </source>
</evidence>
<name>A0A8J2I387_9PLEO</name>
<evidence type="ECO:0000256" key="1">
    <source>
        <dbReference type="SAM" id="MobiDB-lite"/>
    </source>
</evidence>
<accession>A0A8J2I387</accession>
<reference evidence="2" key="1">
    <citation type="submission" date="2021-05" db="EMBL/GenBank/DDBJ databases">
        <authorList>
            <person name="Stam R."/>
        </authorList>
    </citation>
    <scope>NUCLEOTIDE SEQUENCE</scope>
    <source>
        <strain evidence="2">CS162</strain>
    </source>
</reference>